<dbReference type="Pfam" id="PF00338">
    <property type="entry name" value="Ribosomal_S10"/>
    <property type="match status" value="1"/>
</dbReference>
<dbReference type="SUPFAM" id="SSF54999">
    <property type="entry name" value="Ribosomal protein S10"/>
    <property type="match status" value="1"/>
</dbReference>
<accession>A0A915HNA3</accession>
<keyword evidence="1" id="KW-0689">Ribosomal protein</keyword>
<dbReference type="InterPro" id="IPR027487">
    <property type="entry name" value="Ribosomal_mL48"/>
</dbReference>
<feature type="domain" description="Small ribosomal subunit protein uS10" evidence="3">
    <location>
        <begin position="92"/>
        <end position="187"/>
    </location>
</feature>
<proteinExistence type="predicted"/>
<keyword evidence="4" id="KW-1185">Reference proteome</keyword>
<dbReference type="AlphaFoldDB" id="A0A915HNA3"/>
<dbReference type="Proteomes" id="UP000887565">
    <property type="component" value="Unplaced"/>
</dbReference>
<dbReference type="InterPro" id="IPR027486">
    <property type="entry name" value="Ribosomal_uS10_dom"/>
</dbReference>
<reference evidence="5" key="1">
    <citation type="submission" date="2022-11" db="UniProtKB">
        <authorList>
            <consortium name="WormBaseParasite"/>
        </authorList>
    </citation>
    <scope>IDENTIFICATION</scope>
</reference>
<protein>
    <submittedName>
        <fullName evidence="5">Ribosomal protein S10 domain-containing protein</fullName>
    </submittedName>
</protein>
<organism evidence="4 5">
    <name type="scientific">Romanomermis culicivorax</name>
    <name type="common">Nematode worm</name>
    <dbReference type="NCBI Taxonomy" id="13658"/>
    <lineage>
        <taxon>Eukaryota</taxon>
        <taxon>Metazoa</taxon>
        <taxon>Ecdysozoa</taxon>
        <taxon>Nematoda</taxon>
        <taxon>Enoplea</taxon>
        <taxon>Dorylaimia</taxon>
        <taxon>Mermithida</taxon>
        <taxon>Mermithoidea</taxon>
        <taxon>Mermithidae</taxon>
        <taxon>Romanomermis</taxon>
    </lineage>
</organism>
<dbReference type="GO" id="GO:0005761">
    <property type="term" value="C:mitochondrial ribosome"/>
    <property type="evidence" value="ECO:0007669"/>
    <property type="project" value="InterPro"/>
</dbReference>
<dbReference type="PANTHER" id="PTHR13473:SF0">
    <property type="entry name" value="LARGE RIBOSOMAL SUBUNIT PROTEIN ML48"/>
    <property type="match status" value="1"/>
</dbReference>
<keyword evidence="2" id="KW-0687">Ribonucleoprotein</keyword>
<dbReference type="GO" id="GO:1990904">
    <property type="term" value="C:ribonucleoprotein complex"/>
    <property type="evidence" value="ECO:0007669"/>
    <property type="project" value="UniProtKB-KW"/>
</dbReference>
<dbReference type="SMART" id="SM01403">
    <property type="entry name" value="Ribosomal_S10"/>
    <property type="match status" value="1"/>
</dbReference>
<dbReference type="InterPro" id="IPR036838">
    <property type="entry name" value="Ribosomal_uS10_dom_sf"/>
</dbReference>
<dbReference type="PANTHER" id="PTHR13473">
    <property type="entry name" value="MITOCHONDRIAL RIBOSOMAL PROTEIN L48"/>
    <property type="match status" value="1"/>
</dbReference>
<dbReference type="WBParaSite" id="nRc.2.0.1.t03423-RA">
    <property type="protein sequence ID" value="nRc.2.0.1.t03423-RA"/>
    <property type="gene ID" value="nRc.2.0.1.g03423"/>
</dbReference>
<evidence type="ECO:0000256" key="2">
    <source>
        <dbReference type="ARBA" id="ARBA00023274"/>
    </source>
</evidence>
<name>A0A915HNA3_ROMCU</name>
<evidence type="ECO:0000256" key="1">
    <source>
        <dbReference type="ARBA" id="ARBA00022980"/>
    </source>
</evidence>
<evidence type="ECO:0000313" key="5">
    <source>
        <dbReference type="WBParaSite" id="nRc.2.0.1.t03423-RA"/>
    </source>
</evidence>
<evidence type="ECO:0000313" key="4">
    <source>
        <dbReference type="Proteomes" id="UP000887565"/>
    </source>
</evidence>
<evidence type="ECO:0000259" key="3">
    <source>
        <dbReference type="SMART" id="SM01403"/>
    </source>
</evidence>
<sequence length="229" mass="26226">MKRGTLITMIRSFSQIRHSGYLSPIRSFSVKKVDPVSLYEPIFCKCGKNTALLARPQIFCEETTVSEFAVISNYCKEPPVPEKPVPTFDLLNIRLIGYDFQILERYQSYVARLADSFGLEVCDAWATPCSKTKASIYKARTTIITEEFILSKYERNVQLLNVPATKLTILADFLRTNLPKGVVMNFKRHNSAEDDDKRYVPDYDLMELSKQLEITEKTISSMKIPTTKK</sequence>